<dbReference type="Proteomes" id="UP000015453">
    <property type="component" value="Unassembled WGS sequence"/>
</dbReference>
<dbReference type="Gene3D" id="1.20.140.40">
    <property type="entry name" value="Invertase/pectin methylesterase inhibitor family protein"/>
    <property type="match status" value="1"/>
</dbReference>
<protein>
    <recommendedName>
        <fullName evidence="5">Pectinesterase inhibitor domain-containing protein</fullName>
    </recommendedName>
</protein>
<evidence type="ECO:0000256" key="2">
    <source>
        <dbReference type="ARBA" id="ARBA00023157"/>
    </source>
</evidence>
<dbReference type="InterPro" id="IPR052421">
    <property type="entry name" value="PCW_Enzyme_Inhibitor"/>
</dbReference>
<dbReference type="SMART" id="SM00856">
    <property type="entry name" value="PMEI"/>
    <property type="match status" value="1"/>
</dbReference>
<keyword evidence="2" id="KW-1015">Disulfide bond</keyword>
<evidence type="ECO:0000256" key="4">
    <source>
        <dbReference type="SAM" id="SignalP"/>
    </source>
</evidence>
<comment type="caution">
    <text evidence="6">The sequence shown here is derived from an EMBL/GenBank/DDBJ whole genome shotgun (WGS) entry which is preliminary data.</text>
</comment>
<organism evidence="6 7">
    <name type="scientific">Genlisea aurea</name>
    <dbReference type="NCBI Taxonomy" id="192259"/>
    <lineage>
        <taxon>Eukaryota</taxon>
        <taxon>Viridiplantae</taxon>
        <taxon>Streptophyta</taxon>
        <taxon>Embryophyta</taxon>
        <taxon>Tracheophyta</taxon>
        <taxon>Spermatophyta</taxon>
        <taxon>Magnoliopsida</taxon>
        <taxon>eudicotyledons</taxon>
        <taxon>Gunneridae</taxon>
        <taxon>Pentapetalae</taxon>
        <taxon>asterids</taxon>
        <taxon>lamiids</taxon>
        <taxon>Lamiales</taxon>
        <taxon>Lentibulariaceae</taxon>
        <taxon>Genlisea</taxon>
    </lineage>
</organism>
<comment type="similarity">
    <text evidence="3">Belongs to the PMEI family.</text>
</comment>
<dbReference type="EMBL" id="AUSU01000810">
    <property type="protein sequence ID" value="EPS72509.1"/>
    <property type="molecule type" value="Genomic_DNA"/>
</dbReference>
<dbReference type="PANTHER" id="PTHR36710:SF18">
    <property type="entry name" value="PECTINESTERASE INHIBITOR 5-RELATED"/>
    <property type="match status" value="1"/>
</dbReference>
<dbReference type="CDD" id="cd15800">
    <property type="entry name" value="PMEI-like_2"/>
    <property type="match status" value="1"/>
</dbReference>
<reference evidence="6 7" key="1">
    <citation type="journal article" date="2013" name="BMC Genomics">
        <title>The miniature genome of a carnivorous plant Genlisea aurea contains a low number of genes and short non-coding sequences.</title>
        <authorList>
            <person name="Leushkin E.V."/>
            <person name="Sutormin R.A."/>
            <person name="Nabieva E.R."/>
            <person name="Penin A.A."/>
            <person name="Kondrashov A.S."/>
            <person name="Logacheva M.D."/>
        </authorList>
    </citation>
    <scope>NUCLEOTIDE SEQUENCE [LARGE SCALE GENOMIC DNA]</scope>
</reference>
<dbReference type="InterPro" id="IPR006501">
    <property type="entry name" value="Pectinesterase_inhib_dom"/>
</dbReference>
<dbReference type="OrthoDB" id="770764at2759"/>
<dbReference type="Pfam" id="PF04043">
    <property type="entry name" value="PMEI"/>
    <property type="match status" value="1"/>
</dbReference>
<dbReference type="AlphaFoldDB" id="S8CYJ6"/>
<dbReference type="GO" id="GO:0004857">
    <property type="term" value="F:enzyme inhibitor activity"/>
    <property type="evidence" value="ECO:0007669"/>
    <property type="project" value="InterPro"/>
</dbReference>
<accession>S8CYJ6</accession>
<feature type="chain" id="PRO_5004549413" description="Pectinesterase inhibitor domain-containing protein" evidence="4">
    <location>
        <begin position="24"/>
        <end position="203"/>
    </location>
</feature>
<dbReference type="SUPFAM" id="SSF101148">
    <property type="entry name" value="Plant invertase/pectin methylesterase inhibitor"/>
    <property type="match status" value="1"/>
</dbReference>
<evidence type="ECO:0000256" key="1">
    <source>
        <dbReference type="ARBA" id="ARBA00022729"/>
    </source>
</evidence>
<sequence>MAPENTIKLLFITALCFAIDVSARIVPNSDEKPENRYHGMPAEHKTEYLKSVDHAHVDSNLKNICSKTDSPAFCLSSVSSFVKGRATVDAALDASIRAGTSYAKYVGDQIKTLGQKSRPEEASIYKDCSEFYQSAVDGFGEALKAHPAHDIGRMNSELSGVMTWISTCDDEFDEAGIASTLTVYAQKLRNFAGLSLSLVGQMK</sequence>
<feature type="domain" description="Pectinesterase inhibitor" evidence="5">
    <location>
        <begin position="56"/>
        <end position="198"/>
    </location>
</feature>
<evidence type="ECO:0000313" key="6">
    <source>
        <dbReference type="EMBL" id="EPS72509.1"/>
    </source>
</evidence>
<proteinExistence type="inferred from homology"/>
<gene>
    <name evidence="6" type="ORF">M569_02251</name>
</gene>
<name>S8CYJ6_9LAMI</name>
<keyword evidence="7" id="KW-1185">Reference proteome</keyword>
<keyword evidence="1 4" id="KW-0732">Signal</keyword>
<dbReference type="PANTHER" id="PTHR36710">
    <property type="entry name" value="PECTINESTERASE INHIBITOR-LIKE"/>
    <property type="match status" value="1"/>
</dbReference>
<evidence type="ECO:0000313" key="7">
    <source>
        <dbReference type="Proteomes" id="UP000015453"/>
    </source>
</evidence>
<evidence type="ECO:0000256" key="3">
    <source>
        <dbReference type="ARBA" id="ARBA00038471"/>
    </source>
</evidence>
<evidence type="ECO:0000259" key="5">
    <source>
        <dbReference type="SMART" id="SM00856"/>
    </source>
</evidence>
<feature type="signal peptide" evidence="4">
    <location>
        <begin position="1"/>
        <end position="23"/>
    </location>
</feature>
<dbReference type="NCBIfam" id="TIGR01614">
    <property type="entry name" value="PME_inhib"/>
    <property type="match status" value="1"/>
</dbReference>
<dbReference type="InterPro" id="IPR035513">
    <property type="entry name" value="Invertase/methylesterase_inhib"/>
</dbReference>